<dbReference type="Gene3D" id="1.10.510.10">
    <property type="entry name" value="Transferase(Phosphotransferase) domain 1"/>
    <property type="match status" value="1"/>
</dbReference>
<dbReference type="AlphaFoldDB" id="A0AAV5T275"/>
<protein>
    <recommendedName>
        <fullName evidence="6">Protein kinase domain-containing protein</fullName>
    </recommendedName>
</protein>
<keyword evidence="3" id="KW-0418">Kinase</keyword>
<sequence>MNQNMDSRNEHKIRSWFKQIITVLEYIPSKLLIHRDLKPENILIASDDVLKIGDLCIATAFTNGERALTMRTDTGTELYKAPEQAMIYDQRVDIFASGLIFAELSVPMTLEDKIETFTEIRCGKEPSILATQPPTLDLVTKLTKLDRDQHPGFSEILSHPFFTD</sequence>
<dbReference type="InterPro" id="IPR050339">
    <property type="entry name" value="CC_SR_Kinase"/>
</dbReference>
<dbReference type="InterPro" id="IPR008271">
    <property type="entry name" value="Ser/Thr_kinase_AS"/>
</dbReference>
<comment type="caution">
    <text evidence="7">The sequence shown here is derived from an EMBL/GenBank/DDBJ whole genome shotgun (WGS) entry which is preliminary data.</text>
</comment>
<comment type="similarity">
    <text evidence="5">Belongs to the protein kinase superfamily. Ser/Thr protein kinase family. GCN2 subfamily.</text>
</comment>
<proteinExistence type="inferred from homology"/>
<keyword evidence="2" id="KW-0547">Nucleotide-binding</keyword>
<dbReference type="SMART" id="SM00220">
    <property type="entry name" value="S_TKc"/>
    <property type="match status" value="1"/>
</dbReference>
<dbReference type="PANTHER" id="PTHR11042">
    <property type="entry name" value="EUKARYOTIC TRANSLATION INITIATION FACTOR 2-ALPHA KINASE EIF2-ALPHA KINASE -RELATED"/>
    <property type="match status" value="1"/>
</dbReference>
<dbReference type="GO" id="GO:0005634">
    <property type="term" value="C:nucleus"/>
    <property type="evidence" value="ECO:0007669"/>
    <property type="project" value="TreeGrafter"/>
</dbReference>
<dbReference type="InterPro" id="IPR011009">
    <property type="entry name" value="Kinase-like_dom_sf"/>
</dbReference>
<dbReference type="SUPFAM" id="SSF56112">
    <property type="entry name" value="Protein kinase-like (PK-like)"/>
    <property type="match status" value="1"/>
</dbReference>
<keyword evidence="4" id="KW-0067">ATP-binding</keyword>
<accession>A0AAV5T275</accession>
<keyword evidence="1" id="KW-0808">Transferase</keyword>
<dbReference type="EMBL" id="BTSX01000002">
    <property type="protein sequence ID" value="GMS86445.1"/>
    <property type="molecule type" value="Genomic_DNA"/>
</dbReference>
<evidence type="ECO:0000313" key="7">
    <source>
        <dbReference type="EMBL" id="GMS86445.1"/>
    </source>
</evidence>
<evidence type="ECO:0000256" key="1">
    <source>
        <dbReference type="ARBA" id="ARBA00022679"/>
    </source>
</evidence>
<evidence type="ECO:0000256" key="4">
    <source>
        <dbReference type="ARBA" id="ARBA00022840"/>
    </source>
</evidence>
<keyword evidence="8" id="KW-1185">Reference proteome</keyword>
<dbReference type="Proteomes" id="UP001432027">
    <property type="component" value="Unassembled WGS sequence"/>
</dbReference>
<dbReference type="PROSITE" id="PS50011">
    <property type="entry name" value="PROTEIN_KINASE_DOM"/>
    <property type="match status" value="1"/>
</dbReference>
<dbReference type="GO" id="GO:0005524">
    <property type="term" value="F:ATP binding"/>
    <property type="evidence" value="ECO:0007669"/>
    <property type="project" value="UniProtKB-KW"/>
</dbReference>
<dbReference type="GO" id="GO:0005737">
    <property type="term" value="C:cytoplasm"/>
    <property type="evidence" value="ECO:0007669"/>
    <property type="project" value="TreeGrafter"/>
</dbReference>
<organism evidence="7 8">
    <name type="scientific">Pristionchus entomophagus</name>
    <dbReference type="NCBI Taxonomy" id="358040"/>
    <lineage>
        <taxon>Eukaryota</taxon>
        <taxon>Metazoa</taxon>
        <taxon>Ecdysozoa</taxon>
        <taxon>Nematoda</taxon>
        <taxon>Chromadorea</taxon>
        <taxon>Rhabditida</taxon>
        <taxon>Rhabditina</taxon>
        <taxon>Diplogasteromorpha</taxon>
        <taxon>Diplogasteroidea</taxon>
        <taxon>Neodiplogasteridae</taxon>
        <taxon>Pristionchus</taxon>
    </lineage>
</organism>
<dbReference type="InterPro" id="IPR000719">
    <property type="entry name" value="Prot_kinase_dom"/>
</dbReference>
<evidence type="ECO:0000259" key="6">
    <source>
        <dbReference type="PROSITE" id="PS50011"/>
    </source>
</evidence>
<feature type="domain" description="Protein kinase" evidence="6">
    <location>
        <begin position="1"/>
        <end position="162"/>
    </location>
</feature>
<dbReference type="GO" id="GO:0004694">
    <property type="term" value="F:eukaryotic translation initiation factor 2alpha kinase activity"/>
    <property type="evidence" value="ECO:0007669"/>
    <property type="project" value="TreeGrafter"/>
</dbReference>
<name>A0AAV5T275_9BILA</name>
<evidence type="ECO:0000256" key="3">
    <source>
        <dbReference type="ARBA" id="ARBA00022777"/>
    </source>
</evidence>
<reference evidence="7" key="1">
    <citation type="submission" date="2023-10" db="EMBL/GenBank/DDBJ databases">
        <title>Genome assembly of Pristionchus species.</title>
        <authorList>
            <person name="Yoshida K."/>
            <person name="Sommer R.J."/>
        </authorList>
    </citation>
    <scope>NUCLEOTIDE SEQUENCE</scope>
    <source>
        <strain evidence="7">RS0144</strain>
    </source>
</reference>
<evidence type="ECO:0000256" key="2">
    <source>
        <dbReference type="ARBA" id="ARBA00022741"/>
    </source>
</evidence>
<gene>
    <name evidence="7" type="ORF">PENTCL1PPCAC_8620</name>
</gene>
<dbReference type="PROSITE" id="PS00108">
    <property type="entry name" value="PROTEIN_KINASE_ST"/>
    <property type="match status" value="1"/>
</dbReference>
<dbReference type="Pfam" id="PF00069">
    <property type="entry name" value="Pkinase"/>
    <property type="match status" value="1"/>
</dbReference>
<evidence type="ECO:0000256" key="5">
    <source>
        <dbReference type="ARBA" id="ARBA00037982"/>
    </source>
</evidence>
<dbReference type="PANTHER" id="PTHR11042:SF91">
    <property type="entry name" value="EUKARYOTIC TRANSLATION INITIATION FACTOR 2-ALPHA KINASE"/>
    <property type="match status" value="1"/>
</dbReference>
<evidence type="ECO:0000313" key="8">
    <source>
        <dbReference type="Proteomes" id="UP001432027"/>
    </source>
</evidence>